<organism evidence="4 5">
    <name type="scientific">Macrolepiota fuliginosa MF-IS2</name>
    <dbReference type="NCBI Taxonomy" id="1400762"/>
    <lineage>
        <taxon>Eukaryota</taxon>
        <taxon>Fungi</taxon>
        <taxon>Dikarya</taxon>
        <taxon>Basidiomycota</taxon>
        <taxon>Agaricomycotina</taxon>
        <taxon>Agaricomycetes</taxon>
        <taxon>Agaricomycetidae</taxon>
        <taxon>Agaricales</taxon>
        <taxon>Agaricineae</taxon>
        <taxon>Agaricaceae</taxon>
        <taxon>Macrolepiota</taxon>
    </lineage>
</organism>
<comment type="caution">
    <text evidence="4">The sequence shown here is derived from an EMBL/GenBank/DDBJ whole genome shotgun (WGS) entry which is preliminary data.</text>
</comment>
<name>A0A9P5XM20_9AGAR</name>
<evidence type="ECO:0000259" key="3">
    <source>
        <dbReference type="Pfam" id="PF10374"/>
    </source>
</evidence>
<dbReference type="Pfam" id="PF10374">
    <property type="entry name" value="EST1"/>
    <property type="match status" value="1"/>
</dbReference>
<protein>
    <recommendedName>
        <fullName evidence="6">Protein SMG7</fullName>
    </recommendedName>
</protein>
<dbReference type="PANTHER" id="PTHR15696:SF36">
    <property type="entry name" value="NONSENSE-MEDIATED MRNA DECAY FACTOR"/>
    <property type="match status" value="1"/>
</dbReference>
<evidence type="ECO:0000313" key="5">
    <source>
        <dbReference type="Proteomes" id="UP000807342"/>
    </source>
</evidence>
<dbReference type="Pfam" id="PF10373">
    <property type="entry name" value="EST1_DNA_bind"/>
    <property type="match status" value="1"/>
</dbReference>
<evidence type="ECO:0000313" key="4">
    <source>
        <dbReference type="EMBL" id="KAF9453313.1"/>
    </source>
</evidence>
<sequence length="751" mass="85692">MTEQPTSIAREAKTLHNNLKELLKTKEPFDRDVDFQRKNLRRHYLNLLLVYPYAKESKDVENHLWMQTSYSFIASYKTHITILDRAISQNTRQQQQPQAQNQQAQPQAPQRSNPHGVVEYRKLIQRFRQFLAEEEKFWTLLVQRMYRTFGLTEARPVLAELGLLSESEEVAAANTSTNPEGGDSIHPGGRISNGRNHYQFPPENPDPTAVLPTSSNRGSRLAIFSKALVCLGDIARYRELYNDSNGRPRAGHDSAMPTKRKNRRGQEVIARARNYDKAQKCYDQARLLVPNEGNPWHQLAILSSYQKDIFMSVVHYYRALCVQQPYDTATDNLNVLLSRTLDTWKGRSQREREKAQKSGTAPHILVETFRERIIVLHALWRLGAERGVEKMDSIGRKLDHLVHHDFGLLVSERQLLSETISQIIVLSEGVFCKHRMIRPKTERQLPANTPILLDWRIIRHILDLHSTLLNVGKAELAVPPPSDVAVGENSLALKITATFRRTLPGLRIASKWLRANFRTLLQDPEFIALQEQKKSNGIEVSKDVPHKISGCSAITIEFWKGYTEFVRALAEAFPKTNLPALTSPLDEDVDMRGFLPLKKLMGENDEGVGQGSTQTRERPHPNAEQLMRIYDLLEDAKLLAELPSSPIKLEGNRIVFNQDMIEQTQTNTYPEISREPSHEAQLSPQLESRLPSEREPDGDALGGALLPDDDVVDEAFRARDNGLLDREFDDDDEEQIVYPRCVFMSSAHCNY</sequence>
<reference evidence="4" key="1">
    <citation type="submission" date="2020-11" db="EMBL/GenBank/DDBJ databases">
        <authorList>
            <consortium name="DOE Joint Genome Institute"/>
            <person name="Ahrendt S."/>
            <person name="Riley R."/>
            <person name="Andreopoulos W."/>
            <person name="Labutti K."/>
            <person name="Pangilinan J."/>
            <person name="Ruiz-Duenas F.J."/>
            <person name="Barrasa J.M."/>
            <person name="Sanchez-Garcia M."/>
            <person name="Camarero S."/>
            <person name="Miyauchi S."/>
            <person name="Serrano A."/>
            <person name="Linde D."/>
            <person name="Babiker R."/>
            <person name="Drula E."/>
            <person name="Ayuso-Fernandez I."/>
            <person name="Pacheco R."/>
            <person name="Padilla G."/>
            <person name="Ferreira P."/>
            <person name="Barriuso J."/>
            <person name="Kellner H."/>
            <person name="Castanera R."/>
            <person name="Alfaro M."/>
            <person name="Ramirez L."/>
            <person name="Pisabarro A.G."/>
            <person name="Kuo A."/>
            <person name="Tritt A."/>
            <person name="Lipzen A."/>
            <person name="He G."/>
            <person name="Yan M."/>
            <person name="Ng V."/>
            <person name="Cullen D."/>
            <person name="Martin F."/>
            <person name="Rosso M.-N."/>
            <person name="Henrissat B."/>
            <person name="Hibbett D."/>
            <person name="Martinez A.T."/>
            <person name="Grigoriev I.V."/>
        </authorList>
    </citation>
    <scope>NUCLEOTIDE SEQUENCE</scope>
    <source>
        <strain evidence="4">MF-IS2</strain>
    </source>
</reference>
<dbReference type="EMBL" id="MU151062">
    <property type="protein sequence ID" value="KAF9453313.1"/>
    <property type="molecule type" value="Genomic_DNA"/>
</dbReference>
<dbReference type="SUPFAM" id="SSF48452">
    <property type="entry name" value="TPR-like"/>
    <property type="match status" value="1"/>
</dbReference>
<keyword evidence="5" id="KW-1185">Reference proteome</keyword>
<feature type="compositionally biased region" description="Low complexity" evidence="1">
    <location>
        <begin position="93"/>
        <end position="110"/>
    </location>
</feature>
<gene>
    <name evidence="4" type="ORF">P691DRAFT_60717</name>
</gene>
<accession>A0A9P5XM20</accession>
<evidence type="ECO:0000259" key="2">
    <source>
        <dbReference type="Pfam" id="PF10373"/>
    </source>
</evidence>
<dbReference type="InterPro" id="IPR045153">
    <property type="entry name" value="Est1/Ebs1-like"/>
</dbReference>
<dbReference type="Gene3D" id="1.25.40.10">
    <property type="entry name" value="Tetratricopeptide repeat domain"/>
    <property type="match status" value="1"/>
</dbReference>
<evidence type="ECO:0000256" key="1">
    <source>
        <dbReference type="SAM" id="MobiDB-lite"/>
    </source>
</evidence>
<dbReference type="InterPro" id="IPR019458">
    <property type="entry name" value="Est1-like_N"/>
</dbReference>
<feature type="region of interest" description="Disordered" evidence="1">
    <location>
        <begin position="244"/>
        <end position="264"/>
    </location>
</feature>
<dbReference type="InterPro" id="IPR011990">
    <property type="entry name" value="TPR-like_helical_dom_sf"/>
</dbReference>
<feature type="domain" description="Telomerase activating protein Est1-like N-terminal" evidence="3">
    <location>
        <begin position="59"/>
        <end position="242"/>
    </location>
</feature>
<feature type="domain" description="DNA/RNA-binding" evidence="2">
    <location>
        <begin position="278"/>
        <end position="599"/>
    </location>
</feature>
<dbReference type="AlphaFoldDB" id="A0A9P5XM20"/>
<dbReference type="OrthoDB" id="69928at2759"/>
<dbReference type="PANTHER" id="PTHR15696">
    <property type="entry name" value="SMG-7 SUPPRESSOR WITH MORPHOLOGICAL EFFECT ON GENITALIA PROTEIN 7"/>
    <property type="match status" value="1"/>
</dbReference>
<dbReference type="InterPro" id="IPR018834">
    <property type="entry name" value="DNA/RNA-bd_Est1-type"/>
</dbReference>
<dbReference type="Proteomes" id="UP000807342">
    <property type="component" value="Unassembled WGS sequence"/>
</dbReference>
<evidence type="ECO:0008006" key="6">
    <source>
        <dbReference type="Google" id="ProtNLM"/>
    </source>
</evidence>
<feature type="region of interest" description="Disordered" evidence="1">
    <location>
        <begin position="89"/>
        <end position="114"/>
    </location>
</feature>
<proteinExistence type="predicted"/>
<feature type="region of interest" description="Disordered" evidence="1">
    <location>
        <begin position="170"/>
        <end position="214"/>
    </location>
</feature>
<feature type="region of interest" description="Disordered" evidence="1">
    <location>
        <begin position="669"/>
        <end position="706"/>
    </location>
</feature>